<sequence>MLSTIINVTVCFIMLTNATEPLTQELQDTLIRLYGPLLASRDLWKVLGYASPGAFRQARLRKRVPVTEFEIKGRSGHFALTLDVARWLAEQRLSISQLNKPEGASK</sequence>
<reference evidence="1 2" key="1">
    <citation type="submission" date="2011-06" db="EMBL/GenBank/DDBJ databases">
        <title>Genomic sequence of Methylobacter tundripaludum SV96.</title>
        <authorList>
            <consortium name="US DOE Joint Genome Institute"/>
            <person name="Lucas S."/>
            <person name="Han J."/>
            <person name="Lapidus A."/>
            <person name="Cheng J.-F."/>
            <person name="Goodwin L."/>
            <person name="Pitluck S."/>
            <person name="Held B."/>
            <person name="Detter J.C."/>
            <person name="Han C."/>
            <person name="Tapia R."/>
            <person name="Land M."/>
            <person name="Hauser L."/>
            <person name="Kyrpides N."/>
            <person name="Ivanova N."/>
            <person name="Ovchinnikova G."/>
            <person name="Pagani I."/>
            <person name="Klotz M.G."/>
            <person name="Dispirito A.A."/>
            <person name="Murrell J.C."/>
            <person name="Dunfield P."/>
            <person name="Kalyuzhnaya M.G."/>
            <person name="Svenning M."/>
            <person name="Trotsenko Y.A."/>
            <person name="Stein L.Y."/>
            <person name="Woyke T."/>
        </authorList>
    </citation>
    <scope>NUCLEOTIDE SEQUENCE [LARGE SCALE GENOMIC DNA]</scope>
    <source>
        <strain evidence="2">ATCC BAA-1195 / DSM 17260 / SV96</strain>
    </source>
</reference>
<evidence type="ECO:0000313" key="1">
    <source>
        <dbReference type="EMBL" id="EGW23137.1"/>
    </source>
</evidence>
<dbReference type="eggNOG" id="ENOG5033D3P">
    <property type="taxonomic scope" value="Bacteria"/>
</dbReference>
<keyword evidence="2" id="KW-1185">Reference proteome</keyword>
<dbReference type="HOGENOM" id="CLU_178418_0_0_6"/>
<name>G3IWS8_METTV</name>
<evidence type="ECO:0008006" key="3">
    <source>
        <dbReference type="Google" id="ProtNLM"/>
    </source>
</evidence>
<organism evidence="1 2">
    <name type="scientific">Methylobacter tundripaludum (strain ATCC BAA-1195 / DSM 17260 / SV96)</name>
    <dbReference type="NCBI Taxonomy" id="697282"/>
    <lineage>
        <taxon>Bacteria</taxon>
        <taxon>Pseudomonadati</taxon>
        <taxon>Pseudomonadota</taxon>
        <taxon>Gammaproteobacteria</taxon>
        <taxon>Methylococcales</taxon>
        <taxon>Methylococcaceae</taxon>
        <taxon>Methylobacter</taxon>
    </lineage>
</organism>
<gene>
    <name evidence="1" type="ORF">Mettu_1977</name>
</gene>
<evidence type="ECO:0000313" key="2">
    <source>
        <dbReference type="Proteomes" id="UP000004664"/>
    </source>
</evidence>
<protein>
    <recommendedName>
        <fullName evidence="3">Pyocin activator protein PrtN</fullName>
    </recommendedName>
</protein>
<dbReference type="STRING" id="697282.Mettu_1977"/>
<accession>G3IWS8</accession>
<proteinExistence type="predicted"/>
<dbReference type="Proteomes" id="UP000004664">
    <property type="component" value="Unassembled WGS sequence"/>
</dbReference>
<dbReference type="EMBL" id="JH109152">
    <property type="protein sequence ID" value="EGW23137.1"/>
    <property type="molecule type" value="Genomic_DNA"/>
</dbReference>
<dbReference type="AlphaFoldDB" id="G3IWS8"/>